<sequence>MAAFPNLNTDSGLKKLDEHLLTRYFITSHKASKDDITLYAALSKPPPSQYVNASRWYNHIETLLSISGISSERIGVTIDGLTTITEEAAANSKDGVVVIDDDDNDHDVDLEEKKAADEDRAASLTANTEKEVSWGSIVMVIVPQYGEIDMKKLEEDIRCIQMEGVIWGASKLVPLGYGVESLRIVASCPEDEEFDRFDELVSDHVMALGRFSVGTAGLKESLILIKPMDDEADMQKLEEAVRSIHVTGLFWGASKLVPVGYGIKLLGITCTAVGYLWHLRRMVHLDTVVKEQIVDNQYAQSCQILRINRICNGITEEESDSKDDAADDDVDLYREERAAGKLGLVLRELYGDIKENGEALRAPPMGDS</sequence>
<evidence type="ECO:0000313" key="8">
    <source>
        <dbReference type="Proteomes" id="UP000836841"/>
    </source>
</evidence>
<accession>A0AAU9S6P2</accession>
<keyword evidence="4" id="KW-0251">Elongation factor</keyword>
<dbReference type="SUPFAM" id="SSF54984">
    <property type="entry name" value="eEF-1beta-like"/>
    <property type="match status" value="2"/>
</dbReference>
<evidence type="ECO:0000259" key="6">
    <source>
        <dbReference type="SMART" id="SM00888"/>
    </source>
</evidence>
<proteinExistence type="inferred from homology"/>
<keyword evidence="8" id="KW-1185">Reference proteome</keyword>
<feature type="domain" description="Translation elongation factor EF1B beta/delta subunit guanine nucleotide exchange" evidence="6">
    <location>
        <begin position="136"/>
        <end position="211"/>
    </location>
</feature>
<dbReference type="InterPro" id="IPR049720">
    <property type="entry name" value="EF1B_bsu/dsu"/>
</dbReference>
<dbReference type="Gene3D" id="1.20.1050.130">
    <property type="match status" value="1"/>
</dbReference>
<organism evidence="7 8">
    <name type="scientific">Thlaspi arvense</name>
    <name type="common">Field penny-cress</name>
    <dbReference type="NCBI Taxonomy" id="13288"/>
    <lineage>
        <taxon>Eukaryota</taxon>
        <taxon>Viridiplantae</taxon>
        <taxon>Streptophyta</taxon>
        <taxon>Embryophyta</taxon>
        <taxon>Tracheophyta</taxon>
        <taxon>Spermatophyta</taxon>
        <taxon>Magnoliopsida</taxon>
        <taxon>eudicotyledons</taxon>
        <taxon>Gunneridae</taxon>
        <taxon>Pentapetalae</taxon>
        <taxon>rosids</taxon>
        <taxon>malvids</taxon>
        <taxon>Brassicales</taxon>
        <taxon>Brassicaceae</taxon>
        <taxon>Thlaspideae</taxon>
        <taxon>Thlaspi</taxon>
    </lineage>
</organism>
<dbReference type="PANTHER" id="PTHR11595:SF78">
    <property type="entry name" value="TRANSLATION ELONGATION FACTOR EF1B BETA_DELTA SUBUNIT GUANINE NUCLEOTIDE EXCHANGE DOMAIN-CONTAINING PROTEIN"/>
    <property type="match status" value="1"/>
</dbReference>
<dbReference type="InterPro" id="IPR036219">
    <property type="entry name" value="eEF-1beta-like_sf"/>
</dbReference>
<evidence type="ECO:0000256" key="2">
    <source>
        <dbReference type="ARBA" id="ARBA00007411"/>
    </source>
</evidence>
<dbReference type="SUPFAM" id="SSF47616">
    <property type="entry name" value="GST C-terminal domain-like"/>
    <property type="match status" value="1"/>
</dbReference>
<dbReference type="FunFam" id="3.30.70.60:FF:000001">
    <property type="entry name" value="Elongation factor 1-beta 1 like"/>
    <property type="match status" value="1"/>
</dbReference>
<dbReference type="GO" id="GO:0003746">
    <property type="term" value="F:translation elongation factor activity"/>
    <property type="evidence" value="ECO:0007669"/>
    <property type="project" value="UniProtKB-KW"/>
</dbReference>
<name>A0AAU9S6P2_THLAR</name>
<comment type="similarity">
    <text evidence="2">Belongs to the EF-1-beta/EF-1-delta family.</text>
</comment>
<dbReference type="Gene3D" id="3.30.70.60">
    <property type="match status" value="2"/>
</dbReference>
<dbReference type="Proteomes" id="UP000836841">
    <property type="component" value="Chromosome 4"/>
</dbReference>
<dbReference type="GO" id="GO:0005853">
    <property type="term" value="C:eukaryotic translation elongation factor 1 complex"/>
    <property type="evidence" value="ECO:0007669"/>
    <property type="project" value="InterPro"/>
</dbReference>
<dbReference type="Pfam" id="PF00736">
    <property type="entry name" value="EF1_GNE"/>
    <property type="match status" value="2"/>
</dbReference>
<feature type="domain" description="Translation elongation factor EF1B beta/delta subunit guanine nucleotide exchange" evidence="6">
    <location>
        <begin position="220"/>
        <end position="310"/>
    </location>
</feature>
<dbReference type="InterPro" id="IPR014038">
    <property type="entry name" value="EF1B_bsu/dsu_GNE"/>
</dbReference>
<reference evidence="7 8" key="1">
    <citation type="submission" date="2022-03" db="EMBL/GenBank/DDBJ databases">
        <authorList>
            <person name="Nunn A."/>
            <person name="Chopra R."/>
            <person name="Nunn A."/>
            <person name="Contreras Garrido A."/>
        </authorList>
    </citation>
    <scope>NUCLEOTIDE SEQUENCE [LARGE SCALE GENOMIC DNA]</scope>
</reference>
<evidence type="ECO:0000256" key="5">
    <source>
        <dbReference type="ARBA" id="ARBA00022917"/>
    </source>
</evidence>
<evidence type="ECO:0000256" key="4">
    <source>
        <dbReference type="ARBA" id="ARBA00022768"/>
    </source>
</evidence>
<evidence type="ECO:0000256" key="3">
    <source>
        <dbReference type="ARBA" id="ARBA00011606"/>
    </source>
</evidence>
<dbReference type="GO" id="GO:0005829">
    <property type="term" value="C:cytosol"/>
    <property type="evidence" value="ECO:0007669"/>
    <property type="project" value="TreeGrafter"/>
</dbReference>
<dbReference type="GO" id="GO:0005085">
    <property type="term" value="F:guanyl-nucleotide exchange factor activity"/>
    <property type="evidence" value="ECO:0007669"/>
    <property type="project" value="TreeGrafter"/>
</dbReference>
<dbReference type="CDD" id="cd00292">
    <property type="entry name" value="EF1B"/>
    <property type="match status" value="1"/>
</dbReference>
<dbReference type="InterPro" id="IPR014717">
    <property type="entry name" value="Transl_elong_EF1B/ribsomal_bS6"/>
</dbReference>
<dbReference type="InterPro" id="IPR036282">
    <property type="entry name" value="Glutathione-S-Trfase_C_sf"/>
</dbReference>
<comment type="subunit">
    <text evidence="3">EF-1 is composed of 4 subunits: alpha, beta (1B-alpha=beta'), delta (1B-beta), and gamma (1B-gamma).</text>
</comment>
<dbReference type="SMART" id="SM00888">
    <property type="entry name" value="EF1_GNE"/>
    <property type="match status" value="2"/>
</dbReference>
<evidence type="ECO:0000313" key="7">
    <source>
        <dbReference type="EMBL" id="CAH2058659.1"/>
    </source>
</evidence>
<protein>
    <recommendedName>
        <fullName evidence="6">Translation elongation factor EF1B beta/delta subunit guanine nucleotide exchange domain-containing protein</fullName>
    </recommendedName>
</protein>
<gene>
    <name evidence="7" type="ORF">TAV2_LOCUS12294</name>
</gene>
<dbReference type="AlphaFoldDB" id="A0AAU9S6P2"/>
<evidence type="ECO:0000256" key="1">
    <source>
        <dbReference type="ARBA" id="ARBA00002937"/>
    </source>
</evidence>
<comment type="function">
    <text evidence="1">EF-1-beta and EF-1-delta stimulate the exchange of GDP bound to EF-1-alpha to GTP.</text>
</comment>
<keyword evidence="5" id="KW-0648">Protein biosynthesis</keyword>
<dbReference type="PANTHER" id="PTHR11595">
    <property type="entry name" value="EF-HAND AND COILED-COIL DOMAIN-CONTAINING FAMILY MEMBER"/>
    <property type="match status" value="1"/>
</dbReference>
<dbReference type="EMBL" id="OU466860">
    <property type="protein sequence ID" value="CAH2058659.1"/>
    <property type="molecule type" value="Genomic_DNA"/>
</dbReference>